<dbReference type="EMBL" id="JX100814">
    <property type="protein sequence ID" value="AFU86665.1"/>
    <property type="molecule type" value="Genomic_DNA"/>
</dbReference>
<dbReference type="KEGG" id="vg:13995964"/>
<evidence type="ECO:0000313" key="3">
    <source>
        <dbReference type="Proteomes" id="UP000000461"/>
    </source>
</evidence>
<accession>K4JQU8</accession>
<sequence length="55" mass="6154">MREGTQTSRATKIMDDRYGPGWRNLPLLRSPEWARAWEEAGPDEGPDDPPAAGED</sequence>
<keyword evidence="3" id="KW-1185">Reference proteome</keyword>
<gene>
    <name evidence="2" type="ORF">CcrRogue_gp183</name>
</gene>
<evidence type="ECO:0000313" key="2">
    <source>
        <dbReference type="EMBL" id="AFU86665.1"/>
    </source>
</evidence>
<feature type="compositionally biased region" description="Acidic residues" evidence="1">
    <location>
        <begin position="40"/>
        <end position="55"/>
    </location>
</feature>
<evidence type="ECO:0000256" key="1">
    <source>
        <dbReference type="SAM" id="MobiDB-lite"/>
    </source>
</evidence>
<feature type="compositionally biased region" description="Polar residues" evidence="1">
    <location>
        <begin position="1"/>
        <end position="10"/>
    </location>
</feature>
<name>K4JQU8_9CAUD</name>
<reference evidence="2 3" key="1">
    <citation type="journal article" date="2012" name="BMC Genomics">
        <title>The Caulobacter crescentus phage phiCbK: genomics of a canonical phage.</title>
        <authorList>
            <person name="Gill J.J."/>
            <person name="Berry J.D."/>
            <person name="Russell W.K."/>
            <person name="Lessor L."/>
            <person name="Escobar Garcia D.A."/>
            <person name="Hernandez D."/>
            <person name="Kane A."/>
            <person name="Keene J."/>
            <person name="Maddox M."/>
            <person name="Martin R."/>
            <person name="Mohan S."/>
            <person name="Thorn A.M."/>
            <person name="Russell D.H."/>
            <person name="Young R."/>
        </authorList>
    </citation>
    <scope>NUCLEOTIDE SEQUENCE [LARGE SCALE GENOMIC DNA]</scope>
</reference>
<feature type="region of interest" description="Disordered" evidence="1">
    <location>
        <begin position="1"/>
        <end position="55"/>
    </location>
</feature>
<dbReference type="Proteomes" id="UP000000461">
    <property type="component" value="Segment"/>
</dbReference>
<organism evidence="2 3">
    <name type="scientific">Caulobacter phage CcrRogue</name>
    <dbReference type="NCBI Taxonomy" id="2927986"/>
    <lineage>
        <taxon>Viruses</taxon>
        <taxon>Duplodnaviria</taxon>
        <taxon>Heunggongvirae</taxon>
        <taxon>Uroviricota</taxon>
        <taxon>Caudoviricetes</taxon>
        <taxon>Jeanschmidtviridae</taxon>
        <taxon>Poindextervirus</taxon>
        <taxon>Poindextervirus rogue</taxon>
    </lineage>
</organism>
<protein>
    <submittedName>
        <fullName evidence="2">Uncharacterized protein</fullName>
    </submittedName>
</protein>
<proteinExistence type="predicted"/>